<dbReference type="EMBL" id="JARKIB010000006">
    <property type="protein sequence ID" value="KAJ7778991.1"/>
    <property type="molecule type" value="Genomic_DNA"/>
</dbReference>
<evidence type="ECO:0000313" key="4">
    <source>
        <dbReference type="EMBL" id="KAJ7778991.1"/>
    </source>
</evidence>
<feature type="region of interest" description="Disordered" evidence="2">
    <location>
        <begin position="86"/>
        <end position="214"/>
    </location>
</feature>
<dbReference type="GO" id="GO:0008270">
    <property type="term" value="F:zinc ion binding"/>
    <property type="evidence" value="ECO:0007669"/>
    <property type="project" value="UniProtKB-KW"/>
</dbReference>
<dbReference type="AlphaFoldDB" id="A0AAD7K5R7"/>
<accession>A0AAD7K5R7</accession>
<proteinExistence type="predicted"/>
<gene>
    <name evidence="4" type="ORF">B0H16DRAFT_1448541</name>
</gene>
<feature type="compositionally biased region" description="Acidic residues" evidence="2">
    <location>
        <begin position="106"/>
        <end position="116"/>
    </location>
</feature>
<name>A0AAD7K5R7_9AGAR</name>
<keyword evidence="1" id="KW-0479">Metal-binding</keyword>
<evidence type="ECO:0000313" key="5">
    <source>
        <dbReference type="Proteomes" id="UP001215598"/>
    </source>
</evidence>
<sequence>MSSIAFMPQSLFSTPELVLDDRSCGLYDFETNVLSGSILYDALRADETARASVPRAAPAPVVHDFDMSLETTEEVFADLEAACSARPSDDPLVMPPRPFYPYDPAETAETDSEEEAREPMPPPAPVAKVDQPAVPTYESDDSSSDSESDSDSDDYDEALTETNTPRVICALPGRVAPKSSLPAPRPRAAPLSVDSNPTPIRTSKKRAAPKARVPAGAKRAAVSTSSSSCTVAVPVLLATTASDGEDLPPFAERVPEAYWYLLRMGCIPLANGGMSCYKASSGCQNATKNFADMKRHVLTHNRAKTQLYCVGCPQTFSREDALKRHVASKGATHTSVQRRDLLVTFNEQAEIAALRDALPSADDKEITKFYKGINTTLKLKFEAFVKENR</sequence>
<feature type="domain" description="C2H2-type" evidence="3">
    <location>
        <begin position="307"/>
        <end position="338"/>
    </location>
</feature>
<keyword evidence="1" id="KW-0862">Zinc</keyword>
<reference evidence="4" key="1">
    <citation type="submission" date="2023-03" db="EMBL/GenBank/DDBJ databases">
        <title>Massive genome expansion in bonnet fungi (Mycena s.s.) driven by repeated elements and novel gene families across ecological guilds.</title>
        <authorList>
            <consortium name="Lawrence Berkeley National Laboratory"/>
            <person name="Harder C.B."/>
            <person name="Miyauchi S."/>
            <person name="Viragh M."/>
            <person name="Kuo A."/>
            <person name="Thoen E."/>
            <person name="Andreopoulos B."/>
            <person name="Lu D."/>
            <person name="Skrede I."/>
            <person name="Drula E."/>
            <person name="Henrissat B."/>
            <person name="Morin E."/>
            <person name="Kohler A."/>
            <person name="Barry K."/>
            <person name="LaButti K."/>
            <person name="Morin E."/>
            <person name="Salamov A."/>
            <person name="Lipzen A."/>
            <person name="Mereny Z."/>
            <person name="Hegedus B."/>
            <person name="Baldrian P."/>
            <person name="Stursova M."/>
            <person name="Weitz H."/>
            <person name="Taylor A."/>
            <person name="Grigoriev I.V."/>
            <person name="Nagy L.G."/>
            <person name="Martin F."/>
            <person name="Kauserud H."/>
        </authorList>
    </citation>
    <scope>NUCLEOTIDE SEQUENCE</scope>
    <source>
        <strain evidence="4">CBHHK182m</strain>
    </source>
</reference>
<evidence type="ECO:0000256" key="1">
    <source>
        <dbReference type="PROSITE-ProRule" id="PRU00042"/>
    </source>
</evidence>
<dbReference type="PROSITE" id="PS50157">
    <property type="entry name" value="ZINC_FINGER_C2H2_2"/>
    <property type="match status" value="1"/>
</dbReference>
<feature type="compositionally biased region" description="Acidic residues" evidence="2">
    <location>
        <begin position="138"/>
        <end position="159"/>
    </location>
</feature>
<keyword evidence="5" id="KW-1185">Reference proteome</keyword>
<evidence type="ECO:0000259" key="3">
    <source>
        <dbReference type="PROSITE" id="PS50157"/>
    </source>
</evidence>
<dbReference type="Proteomes" id="UP001215598">
    <property type="component" value="Unassembled WGS sequence"/>
</dbReference>
<dbReference type="Gene3D" id="3.30.160.60">
    <property type="entry name" value="Classic Zinc Finger"/>
    <property type="match status" value="1"/>
</dbReference>
<feature type="compositionally biased region" description="Low complexity" evidence="2">
    <location>
        <begin position="176"/>
        <end position="192"/>
    </location>
</feature>
<protein>
    <recommendedName>
        <fullName evidence="3">C2H2-type domain-containing protein</fullName>
    </recommendedName>
</protein>
<organism evidence="4 5">
    <name type="scientific">Mycena metata</name>
    <dbReference type="NCBI Taxonomy" id="1033252"/>
    <lineage>
        <taxon>Eukaryota</taxon>
        <taxon>Fungi</taxon>
        <taxon>Dikarya</taxon>
        <taxon>Basidiomycota</taxon>
        <taxon>Agaricomycotina</taxon>
        <taxon>Agaricomycetes</taxon>
        <taxon>Agaricomycetidae</taxon>
        <taxon>Agaricales</taxon>
        <taxon>Marasmiineae</taxon>
        <taxon>Mycenaceae</taxon>
        <taxon>Mycena</taxon>
    </lineage>
</organism>
<keyword evidence="1" id="KW-0863">Zinc-finger</keyword>
<evidence type="ECO:0000256" key="2">
    <source>
        <dbReference type="SAM" id="MobiDB-lite"/>
    </source>
</evidence>
<dbReference type="InterPro" id="IPR013087">
    <property type="entry name" value="Znf_C2H2_type"/>
</dbReference>
<comment type="caution">
    <text evidence="4">The sequence shown here is derived from an EMBL/GenBank/DDBJ whole genome shotgun (WGS) entry which is preliminary data.</text>
</comment>